<evidence type="ECO:0000313" key="4">
    <source>
        <dbReference type="Proteomes" id="UP000299102"/>
    </source>
</evidence>
<reference evidence="3 4" key="1">
    <citation type="journal article" date="2019" name="Commun. Biol.">
        <title>The bagworm genome reveals a unique fibroin gene that provides high tensile strength.</title>
        <authorList>
            <person name="Kono N."/>
            <person name="Nakamura H."/>
            <person name="Ohtoshi R."/>
            <person name="Tomita M."/>
            <person name="Numata K."/>
            <person name="Arakawa K."/>
        </authorList>
    </citation>
    <scope>NUCLEOTIDE SEQUENCE [LARGE SCALE GENOMIC DNA]</scope>
</reference>
<proteinExistence type="predicted"/>
<evidence type="ECO:0000313" key="3">
    <source>
        <dbReference type="EMBL" id="GBP90486.1"/>
    </source>
</evidence>
<feature type="region of interest" description="Disordered" evidence="1">
    <location>
        <begin position="184"/>
        <end position="216"/>
    </location>
</feature>
<comment type="caution">
    <text evidence="3">The sequence shown here is derived from an EMBL/GenBank/DDBJ whole genome shotgun (WGS) entry which is preliminary data.</text>
</comment>
<feature type="domain" description="TGF-beta propeptide" evidence="2">
    <location>
        <begin position="93"/>
        <end position="173"/>
    </location>
</feature>
<dbReference type="STRING" id="151549.A0A4C1ZPU5"/>
<dbReference type="Gene3D" id="2.60.120.970">
    <property type="match status" value="1"/>
</dbReference>
<dbReference type="Pfam" id="PF00688">
    <property type="entry name" value="TGFb_propeptide"/>
    <property type="match status" value="1"/>
</dbReference>
<dbReference type="OrthoDB" id="5987191at2759"/>
<name>A0A4C1ZPU5_EUMVA</name>
<dbReference type="Proteomes" id="UP000299102">
    <property type="component" value="Unassembled WGS sequence"/>
</dbReference>
<evidence type="ECO:0000256" key="1">
    <source>
        <dbReference type="SAM" id="MobiDB-lite"/>
    </source>
</evidence>
<sequence length="216" mass="24070">MNKLNSHGEATYPCLTPLRMSNQSVYAPFILTQAQAPLCRDRSARFSLLLLTPSMDKPCSDHFRIVSPTLATWRLIQQTTKKWPTLTLTLRSLQLERVAAVNTSAAAEGWLELNVTGALAAWLGSPADNRGFFITVTPHSQPERDMKPEDIGLEEVKYGVSGSDEKQPFLVAYFKGGPRLGADADAGARRKREARYRRTQGYSDNYVRNPLTGTRL</sequence>
<organism evidence="3 4">
    <name type="scientific">Eumeta variegata</name>
    <name type="common">Bagworm moth</name>
    <name type="synonym">Eumeta japonica</name>
    <dbReference type="NCBI Taxonomy" id="151549"/>
    <lineage>
        <taxon>Eukaryota</taxon>
        <taxon>Metazoa</taxon>
        <taxon>Ecdysozoa</taxon>
        <taxon>Arthropoda</taxon>
        <taxon>Hexapoda</taxon>
        <taxon>Insecta</taxon>
        <taxon>Pterygota</taxon>
        <taxon>Neoptera</taxon>
        <taxon>Endopterygota</taxon>
        <taxon>Lepidoptera</taxon>
        <taxon>Glossata</taxon>
        <taxon>Ditrysia</taxon>
        <taxon>Tineoidea</taxon>
        <taxon>Psychidae</taxon>
        <taxon>Oiketicinae</taxon>
        <taxon>Eumeta</taxon>
    </lineage>
</organism>
<dbReference type="EMBL" id="BGZK01002085">
    <property type="protein sequence ID" value="GBP90486.1"/>
    <property type="molecule type" value="Genomic_DNA"/>
</dbReference>
<evidence type="ECO:0000259" key="2">
    <source>
        <dbReference type="Pfam" id="PF00688"/>
    </source>
</evidence>
<protein>
    <submittedName>
        <fullName evidence="3">Protein 60A</fullName>
    </submittedName>
</protein>
<feature type="compositionally biased region" description="Basic residues" evidence="1">
    <location>
        <begin position="189"/>
        <end position="198"/>
    </location>
</feature>
<dbReference type="InterPro" id="IPR001111">
    <property type="entry name" value="TGF-b_propeptide"/>
</dbReference>
<accession>A0A4C1ZPU5</accession>
<dbReference type="AlphaFoldDB" id="A0A4C1ZPU5"/>
<keyword evidence="4" id="KW-1185">Reference proteome</keyword>
<gene>
    <name evidence="3" type="primary">gbb</name>
    <name evidence="3" type="ORF">EVAR_56723_1</name>
</gene>